<comment type="caution">
    <text evidence="2">The sequence shown here is derived from an EMBL/GenBank/DDBJ whole genome shotgun (WGS) entry which is preliminary data.</text>
</comment>
<reference evidence="2" key="1">
    <citation type="submission" date="2017-08" db="EMBL/GenBank/DDBJ databases">
        <authorList>
            <person name="Polle J.E."/>
            <person name="Barry K."/>
            <person name="Cushman J."/>
            <person name="Schmutz J."/>
            <person name="Tran D."/>
            <person name="Hathwaick L.T."/>
            <person name="Yim W.C."/>
            <person name="Jenkins J."/>
            <person name="Mckie-Krisberg Z.M."/>
            <person name="Prochnik S."/>
            <person name="Lindquist E."/>
            <person name="Dockter R.B."/>
            <person name="Adam C."/>
            <person name="Molina H."/>
            <person name="Bunkerborg J."/>
            <person name="Jin E."/>
            <person name="Buchheim M."/>
            <person name="Magnuson J."/>
        </authorList>
    </citation>
    <scope>NUCLEOTIDE SEQUENCE</scope>
    <source>
        <strain evidence="2">CCAP 19/18</strain>
    </source>
</reference>
<dbReference type="InterPro" id="IPR011009">
    <property type="entry name" value="Kinase-like_dom_sf"/>
</dbReference>
<dbReference type="PANTHER" id="PTHR46699:SF4">
    <property type="entry name" value="SERINE_THREONINE-PROTEIN KINASE STN7, CHLOROPLASTIC"/>
    <property type="match status" value="1"/>
</dbReference>
<gene>
    <name evidence="2" type="ORF">DUNSADRAFT_17500</name>
</gene>
<sequence length="348" mass="38746">MSGTVYIKFDVHFLPDARHTLSCNTTIMQQGWTHESSIRCSGPAHSNLGPLQPGWRDLRAARRSRQNVSPGPCRAVDPTSIADLVQHVVPHLPVASEPVALPCSMMKCGDVEHRSTLDLVLRGEKLGPDWRTYTLIGSVLTYLLVPPGVLPGAIDYYLLSKIRNSGGNYGKEDIILGRKMATGGFGTVFFGDLRKEDGSLVPVVVKKAKEFGQAEAWMNERMMRFSEKSVAEFITAFDGGTTGPQKKKKDSPLDDDVWLVWKYEGDNTLSDLIEDKDFPYNLEPLLLDRELRLPRGPRRKQAIISIAMRQLFENLQAAHATGMRHQQVNAGLAALWQSWGTRNTSLYG</sequence>
<dbReference type="PANTHER" id="PTHR46699">
    <property type="entry name" value="SERINE/THREONINE-PROTEIN KINASE STN8, CHLOROPLASTIC-RELATED"/>
    <property type="match status" value="1"/>
</dbReference>
<evidence type="ECO:0000259" key="1">
    <source>
        <dbReference type="PROSITE" id="PS50011"/>
    </source>
</evidence>
<evidence type="ECO:0000313" key="2">
    <source>
        <dbReference type="EMBL" id="KAF5828503.1"/>
    </source>
</evidence>
<dbReference type="Proteomes" id="UP000815325">
    <property type="component" value="Unassembled WGS sequence"/>
</dbReference>
<dbReference type="PROSITE" id="PS50011">
    <property type="entry name" value="PROTEIN_KINASE_DOM"/>
    <property type="match status" value="1"/>
</dbReference>
<dbReference type="EMBL" id="MU070294">
    <property type="protein sequence ID" value="KAF5828503.1"/>
    <property type="molecule type" value="Genomic_DNA"/>
</dbReference>
<accession>A0ABQ7G1M4</accession>
<dbReference type="InterPro" id="IPR000719">
    <property type="entry name" value="Prot_kinase_dom"/>
</dbReference>
<organism evidence="2 3">
    <name type="scientific">Dunaliella salina</name>
    <name type="common">Green alga</name>
    <name type="synonym">Protococcus salinus</name>
    <dbReference type="NCBI Taxonomy" id="3046"/>
    <lineage>
        <taxon>Eukaryota</taxon>
        <taxon>Viridiplantae</taxon>
        <taxon>Chlorophyta</taxon>
        <taxon>core chlorophytes</taxon>
        <taxon>Chlorophyceae</taxon>
        <taxon>CS clade</taxon>
        <taxon>Chlamydomonadales</taxon>
        <taxon>Dunaliellaceae</taxon>
        <taxon>Dunaliella</taxon>
    </lineage>
</organism>
<dbReference type="SUPFAM" id="SSF56112">
    <property type="entry name" value="Protein kinase-like (PK-like)"/>
    <property type="match status" value="1"/>
</dbReference>
<keyword evidence="3" id="KW-1185">Reference proteome</keyword>
<protein>
    <recommendedName>
        <fullName evidence="1">Protein kinase domain-containing protein</fullName>
    </recommendedName>
</protein>
<dbReference type="Gene3D" id="3.30.200.20">
    <property type="entry name" value="Phosphorylase Kinase, domain 1"/>
    <property type="match status" value="1"/>
</dbReference>
<evidence type="ECO:0000313" key="3">
    <source>
        <dbReference type="Proteomes" id="UP000815325"/>
    </source>
</evidence>
<feature type="domain" description="Protein kinase" evidence="1">
    <location>
        <begin position="174"/>
        <end position="348"/>
    </location>
</feature>
<name>A0ABQ7G1M4_DUNSA</name>
<proteinExistence type="predicted"/>